<dbReference type="InterPro" id="IPR027443">
    <property type="entry name" value="IPNS-like_sf"/>
</dbReference>
<evidence type="ECO:0000259" key="1">
    <source>
        <dbReference type="Pfam" id="PF05118"/>
    </source>
</evidence>
<dbReference type="Pfam" id="PF05118">
    <property type="entry name" value="Asp_Arg_Hydrox"/>
    <property type="match status" value="1"/>
</dbReference>
<dbReference type="RefSeq" id="WP_208033259.1">
    <property type="nucleotide sequence ID" value="NZ_CP071839.1"/>
</dbReference>
<proteinExistence type="predicted"/>
<accession>A0ABX7TSJ1</accession>
<name>A0ABX7TSJ1_STRCY</name>
<dbReference type="SUPFAM" id="SSF51197">
    <property type="entry name" value="Clavaminate synthase-like"/>
    <property type="match status" value="1"/>
</dbReference>
<dbReference type="InterPro" id="IPR007803">
    <property type="entry name" value="Asp/Arg/Pro-Hydrxlase"/>
</dbReference>
<keyword evidence="3" id="KW-1185">Reference proteome</keyword>
<feature type="domain" description="Aspartyl/asparaginy/proline hydroxylase" evidence="1">
    <location>
        <begin position="22"/>
        <end position="184"/>
    </location>
</feature>
<organism evidence="2 3">
    <name type="scientific">Streptomyces cyanogenus</name>
    <dbReference type="NCBI Taxonomy" id="80860"/>
    <lineage>
        <taxon>Bacteria</taxon>
        <taxon>Bacillati</taxon>
        <taxon>Actinomycetota</taxon>
        <taxon>Actinomycetes</taxon>
        <taxon>Kitasatosporales</taxon>
        <taxon>Streptomycetaceae</taxon>
        <taxon>Streptomyces</taxon>
    </lineage>
</organism>
<dbReference type="Gene3D" id="2.60.120.330">
    <property type="entry name" value="B-lactam Antibiotic, Isopenicillin N Synthase, Chain"/>
    <property type="match status" value="1"/>
</dbReference>
<reference evidence="2 3" key="1">
    <citation type="submission" date="2021-03" db="EMBL/GenBank/DDBJ databases">
        <title>Complete genome sequence of Streptomyces cyanogenus S136, producer of anticancer angucycline landomycin A.</title>
        <authorList>
            <person name="Hrab P."/>
            <person name="Ruckert C."/>
            <person name="Busche T."/>
            <person name="Ostash I."/>
            <person name="Kalinowski J."/>
            <person name="Fedorenko V."/>
            <person name="Yushchuk O."/>
            <person name="Ostash B."/>
        </authorList>
    </citation>
    <scope>NUCLEOTIDE SEQUENCE [LARGE SCALE GENOMIC DNA]</scope>
    <source>
        <strain evidence="2 3">S136</strain>
    </source>
</reference>
<gene>
    <name evidence="2" type="ORF">S1361_20430</name>
</gene>
<protein>
    <submittedName>
        <fullName evidence="2">Aspartyl/Asparaginyl beta-hydroxylase</fullName>
    </submittedName>
</protein>
<dbReference type="EMBL" id="CP071839">
    <property type="protein sequence ID" value="QTD99714.1"/>
    <property type="molecule type" value="Genomic_DNA"/>
</dbReference>
<evidence type="ECO:0000313" key="2">
    <source>
        <dbReference type="EMBL" id="QTD99714.1"/>
    </source>
</evidence>
<sequence length="324" mass="36169">MTTTVRQPGATARLKPTFDGAALAAELDQVRRHAWQRQRVYGDQIGQASKVDWTCLALRSPGGDGDRTDPGGPGPVDFADTPWLERTPQAREVLRSIPAPLRAVRYMALGPGTHSHLHFDTKYGPSWGVARLHVPITTNPDALLHLDGEEHCWQPGEFWFGDFSRNHQVGNDGTEPRVHLVIDCLVVPELAEIFPDSWREFLLEGGAVLNRPATPLPGSPKEWECAFEVPETFTDWEEEDGAFLDPAVPRRRATVHAEEDHLLLTYEGAAPVRLIHLEDGEFRYAGWSEERTVQLHCAGGEVVLRSRVGSTVRTLTLPMLHHLR</sequence>
<dbReference type="Proteomes" id="UP000663908">
    <property type="component" value="Chromosome"/>
</dbReference>
<evidence type="ECO:0000313" key="3">
    <source>
        <dbReference type="Proteomes" id="UP000663908"/>
    </source>
</evidence>